<proteinExistence type="predicted"/>
<accession>A0ABY4HEX9</accession>
<keyword evidence="1" id="KW-0472">Membrane</keyword>
<dbReference type="Proteomes" id="UP000830326">
    <property type="component" value="Chromosome"/>
</dbReference>
<evidence type="ECO:0000313" key="3">
    <source>
        <dbReference type="Proteomes" id="UP000830326"/>
    </source>
</evidence>
<protein>
    <submittedName>
        <fullName evidence="2">Uncharacterized protein</fullName>
    </submittedName>
</protein>
<organism evidence="2 3">
    <name type="scientific">Halobacillus amylolyticus</name>
    <dbReference type="NCBI Taxonomy" id="2932259"/>
    <lineage>
        <taxon>Bacteria</taxon>
        <taxon>Bacillati</taxon>
        <taxon>Bacillota</taxon>
        <taxon>Bacilli</taxon>
        <taxon>Bacillales</taxon>
        <taxon>Bacillaceae</taxon>
        <taxon>Halobacillus</taxon>
    </lineage>
</organism>
<keyword evidence="1" id="KW-0812">Transmembrane</keyword>
<evidence type="ECO:0000313" key="2">
    <source>
        <dbReference type="EMBL" id="UOR13434.1"/>
    </source>
</evidence>
<gene>
    <name evidence="2" type="ORF">MUO15_08250</name>
</gene>
<evidence type="ECO:0000256" key="1">
    <source>
        <dbReference type="SAM" id="Phobius"/>
    </source>
</evidence>
<keyword evidence="3" id="KW-1185">Reference proteome</keyword>
<sequence length="104" mass="10997">MQRTTLMKWVTGVGEGLLAIPLAGGAFVLSTGWTVLLVMFILHTITLILSIKDSQFSSGSIVGMVASFLGAIPILGWMLHTASALVLLIDAGQETGKAKQKDKI</sequence>
<reference evidence="2" key="1">
    <citation type="submission" date="2022-04" db="EMBL/GenBank/DDBJ databases">
        <title>Halobacillus sp. isolated from saltern.</title>
        <authorList>
            <person name="Won M."/>
            <person name="Lee C.-M."/>
            <person name="Woen H.-Y."/>
            <person name="Kwon S.-W."/>
        </authorList>
    </citation>
    <scope>NUCLEOTIDE SEQUENCE</scope>
    <source>
        <strain evidence="2">SSHM10-5</strain>
    </source>
</reference>
<dbReference type="RefSeq" id="WP_245035078.1">
    <property type="nucleotide sequence ID" value="NZ_CP095075.1"/>
</dbReference>
<dbReference type="EMBL" id="CP095075">
    <property type="protein sequence ID" value="UOR13434.1"/>
    <property type="molecule type" value="Genomic_DNA"/>
</dbReference>
<keyword evidence="1" id="KW-1133">Transmembrane helix</keyword>
<feature type="transmembrane region" description="Helical" evidence="1">
    <location>
        <begin position="20"/>
        <end position="49"/>
    </location>
</feature>
<feature type="transmembrane region" description="Helical" evidence="1">
    <location>
        <begin position="61"/>
        <end position="79"/>
    </location>
</feature>
<name>A0ABY4HEX9_9BACI</name>